<dbReference type="AlphaFoldDB" id="A0A6B0UNE9"/>
<dbReference type="EMBL" id="GIFC01009060">
    <property type="protein sequence ID" value="MXU91143.1"/>
    <property type="molecule type" value="Transcribed_RNA"/>
</dbReference>
<protein>
    <submittedName>
        <fullName evidence="2">Putative secreted protein</fullName>
    </submittedName>
</protein>
<name>A0A6B0UNE9_IXORI</name>
<evidence type="ECO:0000256" key="1">
    <source>
        <dbReference type="SAM" id="Phobius"/>
    </source>
</evidence>
<reference evidence="2" key="1">
    <citation type="submission" date="2019-12" db="EMBL/GenBank/DDBJ databases">
        <title>An insight into the sialome of adult female Ixodes ricinus ticks feeding for 6 days.</title>
        <authorList>
            <person name="Perner J."/>
            <person name="Ribeiro J.M.C."/>
        </authorList>
    </citation>
    <scope>NUCLEOTIDE SEQUENCE</scope>
    <source>
        <strain evidence="2">Semi-engorged</strain>
        <tissue evidence="2">Salivary glands</tissue>
    </source>
</reference>
<feature type="transmembrane region" description="Helical" evidence="1">
    <location>
        <begin position="6"/>
        <end position="26"/>
    </location>
</feature>
<organism evidence="2">
    <name type="scientific">Ixodes ricinus</name>
    <name type="common">Common tick</name>
    <name type="synonym">Acarus ricinus</name>
    <dbReference type="NCBI Taxonomy" id="34613"/>
    <lineage>
        <taxon>Eukaryota</taxon>
        <taxon>Metazoa</taxon>
        <taxon>Ecdysozoa</taxon>
        <taxon>Arthropoda</taxon>
        <taxon>Chelicerata</taxon>
        <taxon>Arachnida</taxon>
        <taxon>Acari</taxon>
        <taxon>Parasitiformes</taxon>
        <taxon>Ixodida</taxon>
        <taxon>Ixodoidea</taxon>
        <taxon>Ixodidae</taxon>
        <taxon>Ixodinae</taxon>
        <taxon>Ixodes</taxon>
    </lineage>
</organism>
<accession>A0A6B0UNE9</accession>
<keyword evidence="1" id="KW-1133">Transmembrane helix</keyword>
<keyword evidence="1" id="KW-0812">Transmembrane</keyword>
<proteinExistence type="predicted"/>
<evidence type="ECO:0000313" key="2">
    <source>
        <dbReference type="EMBL" id="MXU91143.1"/>
    </source>
</evidence>
<keyword evidence="1" id="KW-0472">Membrane</keyword>
<sequence>MLVAQFLVHYYSAMFIAVSFLFFVCAQNWEHIFFAYFHRGILLKSHIALEQDFNFEFVLGKCNFCRYQSFSQMRTMRKADTYMSKRKKKQQRDTCGDFVVTYWSSQDLKINCSNRECIIV</sequence>